<reference evidence="7 8" key="1">
    <citation type="submission" date="2016-10" db="EMBL/GenBank/DDBJ databases">
        <authorList>
            <person name="Varghese N."/>
            <person name="Submissions S."/>
        </authorList>
    </citation>
    <scope>NUCLEOTIDE SEQUENCE [LARGE SCALE GENOMIC DNA]</scope>
    <source>
        <strain evidence="7 8">LMG 18378</strain>
    </source>
</reference>
<dbReference type="InterPro" id="IPR001451">
    <property type="entry name" value="Hexapep"/>
</dbReference>
<comment type="catalytic activity">
    <reaction evidence="6">
        <text>L-serine + acetyl-CoA = O-acetyl-L-serine + CoA</text>
        <dbReference type="Rhea" id="RHEA:24560"/>
        <dbReference type="ChEBI" id="CHEBI:33384"/>
        <dbReference type="ChEBI" id="CHEBI:57287"/>
        <dbReference type="ChEBI" id="CHEBI:57288"/>
        <dbReference type="ChEBI" id="CHEBI:58340"/>
        <dbReference type="EC" id="2.3.1.30"/>
    </reaction>
</comment>
<evidence type="ECO:0000256" key="2">
    <source>
        <dbReference type="ARBA" id="ARBA00013266"/>
    </source>
</evidence>
<accession>A0AAQ1KGX8</accession>
<evidence type="ECO:0000256" key="4">
    <source>
        <dbReference type="ARBA" id="ARBA00022679"/>
    </source>
</evidence>
<dbReference type="AlphaFoldDB" id="A0AAQ1KGX8"/>
<dbReference type="InterPro" id="IPR053376">
    <property type="entry name" value="Serine_acetyltransferase"/>
</dbReference>
<dbReference type="InterPro" id="IPR011004">
    <property type="entry name" value="Trimer_LpxA-like_sf"/>
</dbReference>
<comment type="caution">
    <text evidence="7">The sequence shown here is derived from an EMBL/GenBank/DDBJ whole genome shotgun (WGS) entry which is preliminary data.</text>
</comment>
<name>A0AAQ1KGX8_9PSED</name>
<dbReference type="SUPFAM" id="SSF51161">
    <property type="entry name" value="Trimeric LpxA-like enzymes"/>
    <property type="match status" value="1"/>
</dbReference>
<dbReference type="NCBIfam" id="NF041874">
    <property type="entry name" value="EPS_EpsC"/>
    <property type="match status" value="1"/>
</dbReference>
<keyword evidence="5" id="KW-0012">Acyltransferase</keyword>
<evidence type="ECO:0000313" key="7">
    <source>
        <dbReference type="EMBL" id="SFD31532.1"/>
    </source>
</evidence>
<keyword evidence="8" id="KW-1185">Reference proteome</keyword>
<gene>
    <name evidence="7" type="ORF">SAMN05216577_12283</name>
</gene>
<dbReference type="InterPro" id="IPR042122">
    <property type="entry name" value="Ser_AcTrfase_N_sf"/>
</dbReference>
<sequence>MATKAPEPAYAWKEPRHWKYRYMHEIGKQTENSPVSWQLERIVEELRAARSEWRSRSGRPREQGGRELPSRRSIEEVVERLACALFPMRLGPNDLREESEDFFVGHTLDSALNALLIQARLELRYSARQRGEPEDGIDERALAIIRDFALALPLLRQLLDSDVLAAYQGDPAARSVDEVLLCYPGVLAIIHHRMAHHLYRAGLPLVARIISELAHSATGIDIHPGAQIGGSFFIDHGTGVVIGETAIIGEQVRIYQAVTLGAKRFTADETGQLHKGQPRHPIVEDEVVIYAGATILGRVTIGKGSTIGGNVWLTRSVPPGSQISQASLQQQANDAGLD</sequence>
<comment type="similarity">
    <text evidence="1">Belongs to the transferase hexapeptide repeat family.</text>
</comment>
<evidence type="ECO:0000256" key="3">
    <source>
        <dbReference type="ARBA" id="ARBA00022605"/>
    </source>
</evidence>
<dbReference type="GO" id="GO:0009001">
    <property type="term" value="F:serine O-acetyltransferase activity"/>
    <property type="evidence" value="ECO:0007669"/>
    <property type="project" value="UniProtKB-EC"/>
</dbReference>
<organism evidence="7 8">
    <name type="scientific">Pseudomonas citronellolis</name>
    <dbReference type="NCBI Taxonomy" id="53408"/>
    <lineage>
        <taxon>Bacteria</taxon>
        <taxon>Pseudomonadati</taxon>
        <taxon>Pseudomonadota</taxon>
        <taxon>Gammaproteobacteria</taxon>
        <taxon>Pseudomonadales</taxon>
        <taxon>Pseudomonadaceae</taxon>
        <taxon>Pseudomonas</taxon>
    </lineage>
</organism>
<protein>
    <recommendedName>
        <fullName evidence="2">serine O-acetyltransferase</fullName>
        <ecNumber evidence="2">2.3.1.30</ecNumber>
    </recommendedName>
</protein>
<dbReference type="EC" id="2.3.1.30" evidence="2"/>
<evidence type="ECO:0000256" key="6">
    <source>
        <dbReference type="ARBA" id="ARBA00049486"/>
    </source>
</evidence>
<dbReference type="Gene3D" id="2.160.10.10">
    <property type="entry name" value="Hexapeptide repeat proteins"/>
    <property type="match status" value="1"/>
</dbReference>
<dbReference type="EMBL" id="FOLS01000022">
    <property type="protein sequence ID" value="SFD31532.1"/>
    <property type="molecule type" value="Genomic_DNA"/>
</dbReference>
<dbReference type="Proteomes" id="UP000183385">
    <property type="component" value="Unassembled WGS sequence"/>
</dbReference>
<dbReference type="CDD" id="cd03354">
    <property type="entry name" value="LbH_SAT"/>
    <property type="match status" value="1"/>
</dbReference>
<dbReference type="FunFam" id="2.160.10.10:FF:000015">
    <property type="entry name" value="Serine acetyltransferase, plasmid"/>
    <property type="match status" value="1"/>
</dbReference>
<proteinExistence type="inferred from homology"/>
<dbReference type="GO" id="GO:0008652">
    <property type="term" value="P:amino acid biosynthetic process"/>
    <property type="evidence" value="ECO:0007669"/>
    <property type="project" value="UniProtKB-KW"/>
</dbReference>
<dbReference type="PANTHER" id="PTHR42811">
    <property type="entry name" value="SERINE ACETYLTRANSFERASE"/>
    <property type="match status" value="1"/>
</dbReference>
<dbReference type="InterPro" id="IPR045304">
    <property type="entry name" value="LbH_SAT"/>
</dbReference>
<evidence type="ECO:0000256" key="5">
    <source>
        <dbReference type="ARBA" id="ARBA00023315"/>
    </source>
</evidence>
<dbReference type="Pfam" id="PF00132">
    <property type="entry name" value="Hexapep"/>
    <property type="match status" value="1"/>
</dbReference>
<evidence type="ECO:0000256" key="1">
    <source>
        <dbReference type="ARBA" id="ARBA00007274"/>
    </source>
</evidence>
<keyword evidence="4" id="KW-0808">Transferase</keyword>
<keyword evidence="3" id="KW-0028">Amino-acid biosynthesis</keyword>
<dbReference type="Gene3D" id="1.10.3130.10">
    <property type="entry name" value="serine acetyltransferase, domain 1"/>
    <property type="match status" value="1"/>
</dbReference>
<evidence type="ECO:0000313" key="8">
    <source>
        <dbReference type="Proteomes" id="UP000183385"/>
    </source>
</evidence>